<dbReference type="Pfam" id="PF04221">
    <property type="entry name" value="RelB"/>
    <property type="match status" value="1"/>
</dbReference>
<dbReference type="InterPro" id="IPR007337">
    <property type="entry name" value="RelB/DinJ"/>
</dbReference>
<dbReference type="Proteomes" id="UP000036873">
    <property type="component" value="Unassembled WGS sequence"/>
</dbReference>
<comment type="similarity">
    <text evidence="1">Belongs to the RelB/DinJ antitoxin family.</text>
</comment>
<evidence type="ECO:0000256" key="1">
    <source>
        <dbReference type="ARBA" id="ARBA00010562"/>
    </source>
</evidence>
<dbReference type="OrthoDB" id="9804867at2"/>
<dbReference type="GO" id="GO:0015643">
    <property type="term" value="F:toxic substance binding"/>
    <property type="evidence" value="ECO:0007669"/>
    <property type="project" value="InterPro"/>
</dbReference>
<dbReference type="RefSeq" id="WP_050739954.1">
    <property type="nucleotide sequence ID" value="NZ_LGYO01000020.1"/>
</dbReference>
<dbReference type="GO" id="GO:0000987">
    <property type="term" value="F:cis-regulatory region sequence-specific DNA binding"/>
    <property type="evidence" value="ECO:0007669"/>
    <property type="project" value="InterPro"/>
</dbReference>
<dbReference type="PANTHER" id="PTHR38781">
    <property type="entry name" value="ANTITOXIN DINJ-RELATED"/>
    <property type="match status" value="1"/>
</dbReference>
<dbReference type="GO" id="GO:0006351">
    <property type="term" value="P:DNA-templated transcription"/>
    <property type="evidence" value="ECO:0007669"/>
    <property type="project" value="TreeGrafter"/>
</dbReference>
<evidence type="ECO:0000313" key="3">
    <source>
        <dbReference type="EMBL" id="KNZ42053.1"/>
    </source>
</evidence>
<name>A0A0L6U0L8_9FIRM</name>
<dbReference type="PANTHER" id="PTHR38781:SF1">
    <property type="entry name" value="ANTITOXIN DINJ-RELATED"/>
    <property type="match status" value="1"/>
</dbReference>
<dbReference type="EMBL" id="LGYO01000020">
    <property type="protein sequence ID" value="KNZ42053.1"/>
    <property type="molecule type" value="Genomic_DNA"/>
</dbReference>
<dbReference type="GO" id="GO:0044010">
    <property type="term" value="P:single-species biofilm formation"/>
    <property type="evidence" value="ECO:0007669"/>
    <property type="project" value="InterPro"/>
</dbReference>
<dbReference type="STRING" id="52689.AKG39_08455"/>
<evidence type="ECO:0000256" key="2">
    <source>
        <dbReference type="ARBA" id="ARBA00022649"/>
    </source>
</evidence>
<dbReference type="GO" id="GO:0006355">
    <property type="term" value="P:regulation of DNA-templated transcription"/>
    <property type="evidence" value="ECO:0007669"/>
    <property type="project" value="InterPro"/>
</dbReference>
<evidence type="ECO:0000313" key="4">
    <source>
        <dbReference type="Proteomes" id="UP000036873"/>
    </source>
</evidence>
<accession>A0A0L6U0L8</accession>
<keyword evidence="2" id="KW-1277">Toxin-antitoxin system</keyword>
<dbReference type="Gene3D" id="1.10.1220.10">
    <property type="entry name" value="Met repressor-like"/>
    <property type="match status" value="1"/>
</dbReference>
<organism evidence="3 4">
    <name type="scientific">Acetobacterium bakii</name>
    <dbReference type="NCBI Taxonomy" id="52689"/>
    <lineage>
        <taxon>Bacteria</taxon>
        <taxon>Bacillati</taxon>
        <taxon>Bacillota</taxon>
        <taxon>Clostridia</taxon>
        <taxon>Eubacteriales</taxon>
        <taxon>Eubacteriaceae</taxon>
        <taxon>Acetobacterium</taxon>
    </lineage>
</organism>
<keyword evidence="4" id="KW-1185">Reference proteome</keyword>
<dbReference type="InterPro" id="IPR013321">
    <property type="entry name" value="Arc_rbn_hlx_hlx"/>
</dbReference>
<reference evidence="4" key="1">
    <citation type="submission" date="2015-07" db="EMBL/GenBank/DDBJ databases">
        <title>Draft genome sequence of Acetobacterium bakii DSM 8293, a potential psychrophilic chemical producer through syngas fermentation.</title>
        <authorList>
            <person name="Song Y."/>
            <person name="Hwang S."/>
            <person name="Cho B.-K."/>
        </authorList>
    </citation>
    <scope>NUCLEOTIDE SEQUENCE [LARGE SCALE GENOMIC DNA]</scope>
    <source>
        <strain evidence="4">DSM 8239</strain>
    </source>
</reference>
<comment type="caution">
    <text evidence="3">The sequence shown here is derived from an EMBL/GenBank/DDBJ whole genome shotgun (WGS) entry which is preliminary data.</text>
</comment>
<protein>
    <submittedName>
        <fullName evidence="3">Damage-inducible protein J</fullName>
    </submittedName>
</protein>
<dbReference type="PIRSF" id="PIRSF003108">
    <property type="entry name" value="DinJ"/>
    <property type="match status" value="1"/>
</dbReference>
<dbReference type="InterPro" id="IPR026262">
    <property type="entry name" value="DinJ"/>
</dbReference>
<dbReference type="AlphaFoldDB" id="A0A0L6U0L8"/>
<sequence length="90" mass="10330">MAKTSMNIRMDNDIKQQAKQLFAEFGLDMTTAVNIFLRQSIREHRIPFEIKLEAPNTETLTAIEEGESLLNDPKIKGFSNVEELFKELNS</sequence>
<gene>
    <name evidence="3" type="ORF">AKG39_08455</name>
</gene>
<dbReference type="NCBIfam" id="TIGR02384">
    <property type="entry name" value="RelB_DinJ"/>
    <property type="match status" value="1"/>
</dbReference>
<proteinExistence type="inferred from homology"/>